<reference evidence="3" key="1">
    <citation type="submission" date="2022-08" db="EMBL/GenBank/DDBJ databases">
        <title>Nisaea acidiphila sp. nov., isolated from a marine algal debris and emended description of the genus Nisaea Urios et al. 2008.</title>
        <authorList>
            <person name="Kwon K."/>
        </authorList>
    </citation>
    <scope>NUCLEOTIDE SEQUENCE</scope>
    <source>
        <strain evidence="3">MEBiC11861</strain>
    </source>
</reference>
<accession>A0A9J7AUX0</accession>
<dbReference type="GO" id="GO:0000166">
    <property type="term" value="F:nucleotide binding"/>
    <property type="evidence" value="ECO:0007669"/>
    <property type="project" value="InterPro"/>
</dbReference>
<gene>
    <name evidence="3" type="ORF">NUH88_02660</name>
</gene>
<dbReference type="Gene3D" id="3.30.360.10">
    <property type="entry name" value="Dihydrodipicolinate Reductase, domain 2"/>
    <property type="match status" value="1"/>
</dbReference>
<dbReference type="SUPFAM" id="SSF51735">
    <property type="entry name" value="NAD(P)-binding Rossmann-fold domains"/>
    <property type="match status" value="1"/>
</dbReference>
<name>A0A9J7AUX0_9PROT</name>
<dbReference type="PANTHER" id="PTHR43818">
    <property type="entry name" value="BCDNA.GH03377"/>
    <property type="match status" value="1"/>
</dbReference>
<evidence type="ECO:0000313" key="3">
    <source>
        <dbReference type="EMBL" id="UUX50602.1"/>
    </source>
</evidence>
<dbReference type="Gene3D" id="3.40.50.720">
    <property type="entry name" value="NAD(P)-binding Rossmann-like Domain"/>
    <property type="match status" value="1"/>
</dbReference>
<proteinExistence type="predicted"/>
<dbReference type="GO" id="GO:0016491">
    <property type="term" value="F:oxidoreductase activity"/>
    <property type="evidence" value="ECO:0007669"/>
    <property type="project" value="UniProtKB-KW"/>
</dbReference>
<dbReference type="Proteomes" id="UP001060336">
    <property type="component" value="Chromosome"/>
</dbReference>
<dbReference type="EMBL" id="CP102480">
    <property type="protein sequence ID" value="UUX50602.1"/>
    <property type="molecule type" value="Genomic_DNA"/>
</dbReference>
<dbReference type="InterPro" id="IPR000683">
    <property type="entry name" value="Gfo/Idh/MocA-like_OxRdtase_N"/>
</dbReference>
<feature type="domain" description="Gfo/Idh/MocA-like oxidoreductase N-terminal" evidence="2">
    <location>
        <begin position="6"/>
        <end position="121"/>
    </location>
</feature>
<keyword evidence="4" id="KW-1185">Reference proteome</keyword>
<dbReference type="SUPFAM" id="SSF55347">
    <property type="entry name" value="Glyceraldehyde-3-phosphate dehydrogenase-like, C-terminal domain"/>
    <property type="match status" value="1"/>
</dbReference>
<evidence type="ECO:0000313" key="4">
    <source>
        <dbReference type="Proteomes" id="UP001060336"/>
    </source>
</evidence>
<dbReference type="InterPro" id="IPR036291">
    <property type="entry name" value="NAD(P)-bd_dom_sf"/>
</dbReference>
<dbReference type="PANTHER" id="PTHR43818:SF11">
    <property type="entry name" value="BCDNA.GH03377"/>
    <property type="match status" value="1"/>
</dbReference>
<dbReference type="RefSeq" id="WP_257769797.1">
    <property type="nucleotide sequence ID" value="NZ_CP102480.1"/>
</dbReference>
<dbReference type="KEGG" id="naci:NUH88_02660"/>
<organism evidence="3 4">
    <name type="scientific">Nisaea acidiphila</name>
    <dbReference type="NCBI Taxonomy" id="1862145"/>
    <lineage>
        <taxon>Bacteria</taxon>
        <taxon>Pseudomonadati</taxon>
        <taxon>Pseudomonadota</taxon>
        <taxon>Alphaproteobacteria</taxon>
        <taxon>Rhodospirillales</taxon>
        <taxon>Thalassobaculaceae</taxon>
        <taxon>Nisaea</taxon>
    </lineage>
</organism>
<dbReference type="AlphaFoldDB" id="A0A9J7AUX0"/>
<protein>
    <submittedName>
        <fullName evidence="3">Gfo/Idh/MocA family oxidoreductase</fullName>
    </submittedName>
</protein>
<sequence>MSKRYNLVVIGLGIMGRRMIQYMIPHDRFAVVGAWDPSAESVAAAKAEFPDLKIWDSAEAMIAAAETELVYIACPPAFHKHYADLAMDAGKPVYCEKPLGISVPESEAMVRRLEETKTPNVVNFSQASLEGVEIIEAAMKNGEMGEIVGAELVMHFSQWPRDWQADADWLRFRDQGGYTREVTSHYLYITERFLGRAKLLWSKPTYQADPKLCETHVHAMLDCSGVPVSYGGAVGGIGPDRIEGTFYGTKKSFRLSTFYILEQTTGGAWELAMELPEDPRAVSVPRQIDNVARWMDGGAHTMPSAADALSVQKLVEGILAD</sequence>
<dbReference type="InterPro" id="IPR050463">
    <property type="entry name" value="Gfo/Idh/MocA_oxidrdct_glycsds"/>
</dbReference>
<evidence type="ECO:0000256" key="1">
    <source>
        <dbReference type="ARBA" id="ARBA00023002"/>
    </source>
</evidence>
<evidence type="ECO:0000259" key="2">
    <source>
        <dbReference type="Pfam" id="PF01408"/>
    </source>
</evidence>
<keyword evidence="1" id="KW-0560">Oxidoreductase</keyword>
<dbReference type="Pfam" id="PF01408">
    <property type="entry name" value="GFO_IDH_MocA"/>
    <property type="match status" value="1"/>
</dbReference>